<protein>
    <submittedName>
        <fullName evidence="1">Uncharacterized protein</fullName>
    </submittedName>
</protein>
<evidence type="ECO:0000313" key="2">
    <source>
        <dbReference type="Proteomes" id="UP001219537"/>
    </source>
</evidence>
<name>A0AAQ2XZ54_9VIBR</name>
<accession>A0AAQ2XZ54</accession>
<reference evidence="1" key="1">
    <citation type="submission" date="2023-02" db="EMBL/GenBank/DDBJ databases">
        <title>Isolation, identification, and genome analysis of Vibrio campbellii in the Penaeus vannamei larvae stage.</title>
        <authorList>
            <person name="Huang T."/>
            <person name="Zhang B."/>
        </authorList>
    </citation>
    <scope>NUCLEOTIDE SEQUENCE</scope>
    <source>
        <strain evidence="1">20220413_1</strain>
    </source>
</reference>
<dbReference type="EMBL" id="CP117988">
    <property type="protein sequence ID" value="WDG08713.1"/>
    <property type="molecule type" value="Genomic_DNA"/>
</dbReference>
<organism evidence="1 2">
    <name type="scientific">Vibrio campbellii</name>
    <dbReference type="NCBI Taxonomy" id="680"/>
    <lineage>
        <taxon>Bacteria</taxon>
        <taxon>Pseudomonadati</taxon>
        <taxon>Pseudomonadota</taxon>
        <taxon>Gammaproteobacteria</taxon>
        <taxon>Vibrionales</taxon>
        <taxon>Vibrionaceae</taxon>
        <taxon>Vibrio</taxon>
    </lineage>
</organism>
<dbReference type="RefSeq" id="WP_274290802.1">
    <property type="nucleotide sequence ID" value="NZ_CP117988.1"/>
</dbReference>
<evidence type="ECO:0000313" key="1">
    <source>
        <dbReference type="EMBL" id="WDG08713.1"/>
    </source>
</evidence>
<gene>
    <name evidence="1" type="ORF">PUN50_02105</name>
</gene>
<dbReference type="AlphaFoldDB" id="A0AAQ2XZ54"/>
<proteinExistence type="predicted"/>
<sequence>MDQQFIINAKAKSLGISVKELLQLVADRIVADDSSVEHDVNTIVMELTENDIKQSANS</sequence>
<dbReference type="Proteomes" id="UP001219537">
    <property type="component" value="Chromosome 1"/>
</dbReference>